<feature type="domain" description="Exocyst complex component EXOC2/Sec5 N-terminal" evidence="6">
    <location>
        <begin position="85"/>
        <end position="1023"/>
    </location>
</feature>
<dbReference type="Proteomes" id="UP001590951">
    <property type="component" value="Unassembled WGS sequence"/>
</dbReference>
<feature type="region of interest" description="Disordered" evidence="5">
    <location>
        <begin position="1"/>
        <end position="92"/>
    </location>
</feature>
<evidence type="ECO:0000259" key="6">
    <source>
        <dbReference type="Pfam" id="PF15469"/>
    </source>
</evidence>
<name>A0ABR4AS26_9LECA</name>
<feature type="compositionally biased region" description="Polar residues" evidence="5">
    <location>
        <begin position="204"/>
        <end position="216"/>
    </location>
</feature>
<comment type="function">
    <text evidence="4">Component of the exocyst complex involved in the docking of exocytic vesicles with fusion sites on the plasma membrane.</text>
</comment>
<gene>
    <name evidence="7" type="ORF">ABVK25_011521</name>
</gene>
<keyword evidence="4" id="KW-0653">Protein transport</keyword>
<comment type="subunit">
    <text evidence="4">Component of the exocyst complex.</text>
</comment>
<keyword evidence="2 4" id="KW-0813">Transport</keyword>
<feature type="compositionally biased region" description="Basic and acidic residues" evidence="5">
    <location>
        <begin position="71"/>
        <end position="85"/>
    </location>
</feature>
<dbReference type="InterPro" id="IPR039481">
    <property type="entry name" value="EXOC2/Sec5_N_dom"/>
</dbReference>
<feature type="region of interest" description="Disordered" evidence="5">
    <location>
        <begin position="188"/>
        <end position="230"/>
    </location>
</feature>
<accession>A0ABR4AS26</accession>
<evidence type="ECO:0000256" key="2">
    <source>
        <dbReference type="ARBA" id="ARBA00022448"/>
    </source>
</evidence>
<dbReference type="PANTHER" id="PTHR13043">
    <property type="entry name" value="EXOCYST COMPLEX COMPONENT SEC5"/>
    <property type="match status" value="1"/>
</dbReference>
<reference evidence="7 8" key="1">
    <citation type="submission" date="2024-09" db="EMBL/GenBank/DDBJ databases">
        <title>Rethinking Asexuality: The Enigmatic Case of Functional Sexual Genes in Lepraria (Stereocaulaceae).</title>
        <authorList>
            <person name="Doellman M."/>
            <person name="Sun Y."/>
            <person name="Barcenas-Pena A."/>
            <person name="Lumbsch H.T."/>
            <person name="Grewe F."/>
        </authorList>
    </citation>
    <scope>NUCLEOTIDE SEQUENCE [LARGE SCALE GENOMIC DNA]</scope>
    <source>
        <strain evidence="7 8">Grewe 0041</strain>
    </source>
</reference>
<feature type="region of interest" description="Disordered" evidence="5">
    <location>
        <begin position="569"/>
        <end position="592"/>
    </location>
</feature>
<evidence type="ECO:0000313" key="7">
    <source>
        <dbReference type="EMBL" id="KAL2047449.1"/>
    </source>
</evidence>
<evidence type="ECO:0000313" key="8">
    <source>
        <dbReference type="Proteomes" id="UP001590951"/>
    </source>
</evidence>
<comment type="caution">
    <text evidence="7">The sequence shown here is derived from an EMBL/GenBank/DDBJ whole genome shotgun (WGS) entry which is preliminary data.</text>
</comment>
<protein>
    <recommendedName>
        <fullName evidence="4">Exocyst complex component SEC5</fullName>
    </recommendedName>
</protein>
<feature type="compositionally biased region" description="Polar residues" evidence="5">
    <location>
        <begin position="9"/>
        <end position="18"/>
    </location>
</feature>
<evidence type="ECO:0000256" key="1">
    <source>
        <dbReference type="ARBA" id="ARBA00010578"/>
    </source>
</evidence>
<feature type="region of interest" description="Disordered" evidence="5">
    <location>
        <begin position="776"/>
        <end position="806"/>
    </location>
</feature>
<evidence type="ECO:0000256" key="5">
    <source>
        <dbReference type="SAM" id="MobiDB-lite"/>
    </source>
</evidence>
<keyword evidence="8" id="KW-1185">Reference proteome</keyword>
<dbReference type="PANTHER" id="PTHR13043:SF1">
    <property type="entry name" value="EXOCYST COMPLEX COMPONENT 2"/>
    <property type="match status" value="1"/>
</dbReference>
<evidence type="ECO:0000256" key="3">
    <source>
        <dbReference type="ARBA" id="ARBA00022483"/>
    </source>
</evidence>
<comment type="similarity">
    <text evidence="1 4">Belongs to the SEC5 family.</text>
</comment>
<dbReference type="Pfam" id="PF15469">
    <property type="entry name" value="Sec5"/>
    <property type="match status" value="1"/>
</dbReference>
<organism evidence="7 8">
    <name type="scientific">Lepraria finkii</name>
    <dbReference type="NCBI Taxonomy" id="1340010"/>
    <lineage>
        <taxon>Eukaryota</taxon>
        <taxon>Fungi</taxon>
        <taxon>Dikarya</taxon>
        <taxon>Ascomycota</taxon>
        <taxon>Pezizomycotina</taxon>
        <taxon>Lecanoromycetes</taxon>
        <taxon>OSLEUM clade</taxon>
        <taxon>Lecanoromycetidae</taxon>
        <taxon>Lecanorales</taxon>
        <taxon>Lecanorineae</taxon>
        <taxon>Stereocaulaceae</taxon>
        <taxon>Lepraria</taxon>
    </lineage>
</organism>
<keyword evidence="3 4" id="KW-0268">Exocytosis</keyword>
<dbReference type="EMBL" id="JBHFEH010000101">
    <property type="protein sequence ID" value="KAL2047449.1"/>
    <property type="molecule type" value="Genomic_DNA"/>
</dbReference>
<feature type="compositionally biased region" description="Basic and acidic residues" evidence="5">
    <location>
        <begin position="796"/>
        <end position="806"/>
    </location>
</feature>
<dbReference type="InterPro" id="IPR029175">
    <property type="entry name" value="EXOC2/Sec5"/>
</dbReference>
<feature type="compositionally biased region" description="Pro residues" evidence="5">
    <location>
        <begin position="574"/>
        <end position="583"/>
    </location>
</feature>
<proteinExistence type="inferred from homology"/>
<sequence length="1031" mass="115406">MNPEHTILNHYNLTNPYPTSWPAENDESDASDEERPINSRSNAGIRRSKSRYSALERSGSDRRSLVPGSQKLRDGQENLVQKDEPDPLGGTDSVVRVLRQRGLPVEEDQRLKNRFLLSSTTFSPNLYLSQIHSNASTQTLIQGLDFLSRSIDQKSASLKVLVESNFERFVRAKTTIDNVYAEMRNQGVDPEFERSRSHTRVPSKGSTHFRNASDQGPPTPSKGIHKPLPIDKKKNALTKESEYGVQGIKAPLIEVTVKAEEIWGPALGGREREGSLKAILESVERSQGVFKVGKTVSECIKRKDYDELVEEYSRARKYTEEAKQIAENASHSQSQLTDSQIYQLVITGRMWSEVEERIDNFKRDVWRKLTNVQSNQSLAARRNAQDEYMALISILLELGTEDNPIWVWLLSRYDYLKNKITATFERSRVEIEVLRRRLANADAPASQIVASHLKSPAGMEPDDKSKDLDTPPVLELWDLIYNSLNNMLSAQGGILGEVIEFWDKAQSFIDGKVQKTLPIGINGRSRKHHRLSSDGVKDLQNGALELVGILQDNVFSFFADPPIEDISSLYSPLPQTPNTPTPVSPQSTTLSPHAHQDARFRFDQNNPPPPSPRRGEAWEEFAFWPPYANSLSGVHYLEKLLTLLGTAASEMIAMRPVASGQSMSERLKTMVTGARERSARAACAAWSRDAEMCKVQEDWSRASDQLELTNMPSRFDAFESTVLSGMQKILYIPEATATKSGSGGIISPPPSKLVQMVRSQFVTSLYKALSGMVENAQRSKARREEDDAVVGSEDLVGSKDGERSLDGDEKNIRKLLTLSNLSILKSTIVPNLISQFETNFSITLTDESKTVRDALTQISDRLFQSYTQPIASEISSIVHAGISSPDWLPPTSHPSAVQPYVYEALLLLVYVHTEVSTTAAPLTNQILSHLLEQMSLAFLDAFKQRSSYPLAGLMQATLDVEFVAQTLSQYTTKQAGDTQSEIYIQLDRGTTPDASKRLQGELPEMRQVLKRLREGARSEFLCFKRERRVQS</sequence>
<evidence type="ECO:0000256" key="4">
    <source>
        <dbReference type="RuleBase" id="RU365069"/>
    </source>
</evidence>